<protein>
    <submittedName>
        <fullName evidence="3">Lantibiotic dehydratase</fullName>
    </submittedName>
</protein>
<dbReference type="NCBIfam" id="TIGR03891">
    <property type="entry name" value="thiopep_ocin"/>
    <property type="match status" value="1"/>
</dbReference>
<feature type="domain" description="Lantibiotic dehydratase N-terminal" evidence="1">
    <location>
        <begin position="47"/>
        <end position="249"/>
    </location>
</feature>
<organism evidence="3 4">
    <name type="scientific">Actinomadura meridiana</name>
    <dbReference type="NCBI Taxonomy" id="559626"/>
    <lineage>
        <taxon>Bacteria</taxon>
        <taxon>Bacillati</taxon>
        <taxon>Actinomycetota</taxon>
        <taxon>Actinomycetes</taxon>
        <taxon>Streptosporangiales</taxon>
        <taxon>Thermomonosporaceae</taxon>
        <taxon>Actinomadura</taxon>
    </lineage>
</organism>
<name>A0ABP8CAP5_9ACTN</name>
<dbReference type="InterPro" id="IPR023809">
    <property type="entry name" value="Thiopep_bacteriocin_synth_dom"/>
</dbReference>
<dbReference type="EMBL" id="BAABAS010000015">
    <property type="protein sequence ID" value="GAA4236588.1"/>
    <property type="molecule type" value="Genomic_DNA"/>
</dbReference>
<dbReference type="RefSeq" id="WP_344900036.1">
    <property type="nucleotide sequence ID" value="NZ_BAABAS010000015.1"/>
</dbReference>
<accession>A0ABP8CAP5</accession>
<keyword evidence="4" id="KW-1185">Reference proteome</keyword>
<dbReference type="InterPro" id="IPR006827">
    <property type="entry name" value="Lant_deHydtase_N"/>
</dbReference>
<evidence type="ECO:0000259" key="2">
    <source>
        <dbReference type="Pfam" id="PF14028"/>
    </source>
</evidence>
<comment type="caution">
    <text evidence="3">The sequence shown here is derived from an EMBL/GenBank/DDBJ whole genome shotgun (WGS) entry which is preliminary data.</text>
</comment>
<dbReference type="Proteomes" id="UP001501710">
    <property type="component" value="Unassembled WGS sequence"/>
</dbReference>
<dbReference type="Pfam" id="PF04738">
    <property type="entry name" value="Lant_dehydr_N"/>
    <property type="match status" value="2"/>
</dbReference>
<feature type="domain" description="Lantibiotic dehydratase N-terminal" evidence="1">
    <location>
        <begin position="260"/>
        <end position="629"/>
    </location>
</feature>
<sequence length="916" mass="99319">MYEAVDAALIRATTVPAGLELPGWPDLTRDDPAGWRAWTRQVWALAGFADAVRDAAPDLASQVDRHLNGSSLGGVQQVRRLRRVVEALTRYLLRWTTRATPYGRLAGIAPIRFGSATVVRSGGDHRVVHRPSGLVIERHVDEVERRPDLLRRVLVMANPLGYARGRVWVVPGASDIEIDLTGPVRLAVDAAQLPILFADLAAKLAAEAPSVAPPVIDDLLVGLLSHRALVSAARPAMTVTDPAAHLARHTLPVPGGGGTSDVRVDGALTLPPAVLREAERAATALARVAPPMPVWDDYHRAFLDRYGPGAAVPIRELVGATGLGFPAGYRGSRRRIPDTLTPRDVMLARLAQQAALDGGTVVDLDDDLSRRLAQEPCRESAPHTELRFHLAAASRTDVNGGRFTLTVVSGARHAGASIGRFLYLLDDADLGKFRTTYRNLPTTMPGALTVQLSGPPLMSAMTSAARVPELLSELLPVGEFGDHAVSLDDLAVTGDARRLWLVSLSRGFRAVEPLLFNAVDLPVGQQPLLRFLTEIPFAWSAPCCPFTWGNVAGELPFLPAIRHGRSILSPARWTVAATVLPGRDASWSTWRHAWDQLSAARRIPDAALLGESDVRVRLDLAEPAHLALLRSHLTRNPRATLTQAPGNAGWIDGRAHEIVLTLTRRPVTSLLRRLRPVRLTGTVHRPGRSSWLSVHLHGRTDGILTRLDGLVDDVDGWWFIRHPTPGHGGQHLRLRIPLTEPGAFADAAARLADWASALHDDGVLFDYTITTYRPEARFGSEPTLAAAHRVFAADSNAVLTLLAAEQDLSTRTAAGMLTIADGFTLGNGERWLIDHVDHRGGPPLRGRLPATRPSDERLRGALTDYRAAIDRDGLDPDQALADLLHLHHARAIGVDLDSERYCLRLARAAARGRSFA</sequence>
<evidence type="ECO:0000313" key="4">
    <source>
        <dbReference type="Proteomes" id="UP001501710"/>
    </source>
</evidence>
<reference evidence="4" key="1">
    <citation type="journal article" date="2019" name="Int. J. Syst. Evol. Microbiol.">
        <title>The Global Catalogue of Microorganisms (GCM) 10K type strain sequencing project: providing services to taxonomists for standard genome sequencing and annotation.</title>
        <authorList>
            <consortium name="The Broad Institute Genomics Platform"/>
            <consortium name="The Broad Institute Genome Sequencing Center for Infectious Disease"/>
            <person name="Wu L."/>
            <person name="Ma J."/>
        </authorList>
    </citation>
    <scope>NUCLEOTIDE SEQUENCE [LARGE SCALE GENOMIC DNA]</scope>
    <source>
        <strain evidence="4">JCM 17440</strain>
    </source>
</reference>
<evidence type="ECO:0000313" key="3">
    <source>
        <dbReference type="EMBL" id="GAA4236588.1"/>
    </source>
</evidence>
<dbReference type="Pfam" id="PF14028">
    <property type="entry name" value="Lant_dehydr_C"/>
    <property type="match status" value="1"/>
</dbReference>
<proteinExistence type="predicted"/>
<feature type="domain" description="Thiopeptide-type bacteriocin biosynthesis" evidence="2">
    <location>
        <begin position="691"/>
        <end position="908"/>
    </location>
</feature>
<gene>
    <name evidence="3" type="ORF">GCM10022254_46610</name>
</gene>
<evidence type="ECO:0000259" key="1">
    <source>
        <dbReference type="Pfam" id="PF04738"/>
    </source>
</evidence>